<dbReference type="AlphaFoldDB" id="A0A498J0D0"/>
<evidence type="ECO:0000256" key="1">
    <source>
        <dbReference type="SAM" id="MobiDB-lite"/>
    </source>
</evidence>
<reference evidence="2 3" key="1">
    <citation type="submission" date="2018-10" db="EMBL/GenBank/DDBJ databases">
        <title>A high-quality apple genome assembly.</title>
        <authorList>
            <person name="Hu J."/>
        </authorList>
    </citation>
    <scope>NUCLEOTIDE SEQUENCE [LARGE SCALE GENOMIC DNA]</scope>
    <source>
        <strain evidence="3">cv. HFTH1</strain>
        <tissue evidence="2">Young leaf</tissue>
    </source>
</reference>
<protein>
    <submittedName>
        <fullName evidence="2">Uncharacterized protein</fullName>
    </submittedName>
</protein>
<dbReference type="EMBL" id="RDQH01000336">
    <property type="protein sequence ID" value="RXH87412.1"/>
    <property type="molecule type" value="Genomic_DNA"/>
</dbReference>
<feature type="region of interest" description="Disordered" evidence="1">
    <location>
        <begin position="1"/>
        <end position="31"/>
    </location>
</feature>
<evidence type="ECO:0000313" key="2">
    <source>
        <dbReference type="EMBL" id="RXH87412.1"/>
    </source>
</evidence>
<keyword evidence="3" id="KW-1185">Reference proteome</keyword>
<name>A0A498J0D0_MALDO</name>
<dbReference type="STRING" id="3750.A0A498J0D0"/>
<evidence type="ECO:0000313" key="3">
    <source>
        <dbReference type="Proteomes" id="UP000290289"/>
    </source>
</evidence>
<gene>
    <name evidence="2" type="ORF">DVH24_034312</name>
</gene>
<organism evidence="2 3">
    <name type="scientific">Malus domestica</name>
    <name type="common">Apple</name>
    <name type="synonym">Pyrus malus</name>
    <dbReference type="NCBI Taxonomy" id="3750"/>
    <lineage>
        <taxon>Eukaryota</taxon>
        <taxon>Viridiplantae</taxon>
        <taxon>Streptophyta</taxon>
        <taxon>Embryophyta</taxon>
        <taxon>Tracheophyta</taxon>
        <taxon>Spermatophyta</taxon>
        <taxon>Magnoliopsida</taxon>
        <taxon>eudicotyledons</taxon>
        <taxon>Gunneridae</taxon>
        <taxon>Pentapetalae</taxon>
        <taxon>rosids</taxon>
        <taxon>fabids</taxon>
        <taxon>Rosales</taxon>
        <taxon>Rosaceae</taxon>
        <taxon>Amygdaloideae</taxon>
        <taxon>Maleae</taxon>
        <taxon>Malus</taxon>
    </lineage>
</organism>
<proteinExistence type="predicted"/>
<comment type="caution">
    <text evidence="2">The sequence shown here is derived from an EMBL/GenBank/DDBJ whole genome shotgun (WGS) entry which is preliminary data.</text>
</comment>
<dbReference type="Proteomes" id="UP000290289">
    <property type="component" value="Chromosome 10"/>
</dbReference>
<accession>A0A498J0D0</accession>
<sequence>MLWLHSIRPPPSPQASQHSAPIQPPTPVYPMQHMPFQPQYPMVVYRPQMASPGDAHISQGGFNGGLSSRFLSGLMMGSFDGDVMRYMEAHGLAEGFGSQGASAEGVGSQGRSA</sequence>